<evidence type="ECO:0000313" key="3">
    <source>
        <dbReference type="EMBL" id="SCP99194.1"/>
    </source>
</evidence>
<gene>
    <name evidence="3" type="ORF">SAMN05421730_103424</name>
</gene>
<dbReference type="Proteomes" id="UP000199315">
    <property type="component" value="Unassembled WGS sequence"/>
</dbReference>
<evidence type="ECO:0000256" key="1">
    <source>
        <dbReference type="SAM" id="Phobius"/>
    </source>
</evidence>
<dbReference type="RefSeq" id="WP_091236495.1">
    <property type="nucleotide sequence ID" value="NZ_FMKA01000034.1"/>
</dbReference>
<dbReference type="InterPro" id="IPR032834">
    <property type="entry name" value="NatK-like_C"/>
</dbReference>
<sequence>MREIIVVSSGILVEVIKALLVYWGFFKMNFTKKWYRYAAAAALFVTVIGGIYFFDAADKLIVFSTFLRLGYLLIIVEGKPRTKILRFLPAYVGIYLADILVSVAIAFVLQEDLLYVWQNENAVTAGNLITILIFGLVGIFRRRDYKSADDFERRLPLYYYIVPAIGILGMVLMGGVQWSLVMEDVSDSRLIIIIATVLVCLFLFVLSFGLIRIWDQKNYYMSINQLNDALLQTQKQYYKDLYDSNQDIRRFKHDYSAHMRSLKNLSEAGEQEKLHKYIEDLAGTSFQSTRTIHTGNYMVDAIINEMANRAGSHIRFECCGVLPEDFSISEMDLCTIFSNALNNAIEACSKLEDGIEKVIEVELKNYRNFVYISIENPVPADLNIVNGKMPTDKKDKTRHGFGMANMKNAVEKNGGEIEWTQTGGKCRVNICFE</sequence>
<feature type="transmembrane region" description="Helical" evidence="1">
    <location>
        <begin position="157"/>
        <end position="178"/>
    </location>
</feature>
<dbReference type="PANTHER" id="PTHR40448:SF1">
    <property type="entry name" value="TWO-COMPONENT SENSOR HISTIDINE KINASE"/>
    <property type="match status" value="1"/>
</dbReference>
<dbReference type="Pfam" id="PF14501">
    <property type="entry name" value="HATPase_c_5"/>
    <property type="match status" value="1"/>
</dbReference>
<dbReference type="GO" id="GO:0042802">
    <property type="term" value="F:identical protein binding"/>
    <property type="evidence" value="ECO:0007669"/>
    <property type="project" value="TreeGrafter"/>
</dbReference>
<keyword evidence="4" id="KW-1185">Reference proteome</keyword>
<dbReference type="CDD" id="cd16935">
    <property type="entry name" value="HATPase_AgrC-ComD-like"/>
    <property type="match status" value="1"/>
</dbReference>
<feature type="domain" description="Sensor histidine kinase NatK-like C-terminal" evidence="2">
    <location>
        <begin position="331"/>
        <end position="431"/>
    </location>
</feature>
<protein>
    <submittedName>
        <fullName evidence="3">GHKL domain-containing protein</fullName>
    </submittedName>
</protein>
<feature type="transmembrane region" description="Helical" evidence="1">
    <location>
        <begin position="60"/>
        <end position="76"/>
    </location>
</feature>
<feature type="transmembrane region" description="Helical" evidence="1">
    <location>
        <begin position="190"/>
        <end position="211"/>
    </location>
</feature>
<dbReference type="InterPro" id="IPR036890">
    <property type="entry name" value="HATPase_C_sf"/>
</dbReference>
<organism evidence="3 4">
    <name type="scientific">Anaerobium acetethylicum</name>
    <dbReference type="NCBI Taxonomy" id="1619234"/>
    <lineage>
        <taxon>Bacteria</taxon>
        <taxon>Bacillati</taxon>
        <taxon>Bacillota</taxon>
        <taxon>Clostridia</taxon>
        <taxon>Lachnospirales</taxon>
        <taxon>Lachnospiraceae</taxon>
        <taxon>Anaerobium</taxon>
    </lineage>
</organism>
<proteinExistence type="predicted"/>
<keyword evidence="1" id="KW-0472">Membrane</keyword>
<dbReference type="Gene3D" id="3.30.565.10">
    <property type="entry name" value="Histidine kinase-like ATPase, C-terminal domain"/>
    <property type="match status" value="1"/>
</dbReference>
<evidence type="ECO:0000259" key="2">
    <source>
        <dbReference type="Pfam" id="PF14501"/>
    </source>
</evidence>
<keyword evidence="1" id="KW-1133">Transmembrane helix</keyword>
<feature type="transmembrane region" description="Helical" evidence="1">
    <location>
        <begin position="37"/>
        <end position="54"/>
    </location>
</feature>
<dbReference type="STRING" id="1619234.SAMN05421730_103424"/>
<feature type="transmembrane region" description="Helical" evidence="1">
    <location>
        <begin position="6"/>
        <end position="25"/>
    </location>
</feature>
<accession>A0A1D3TXU3</accession>
<evidence type="ECO:0000313" key="4">
    <source>
        <dbReference type="Proteomes" id="UP000199315"/>
    </source>
</evidence>
<name>A0A1D3TXU3_9FIRM</name>
<dbReference type="PANTHER" id="PTHR40448">
    <property type="entry name" value="TWO-COMPONENT SENSOR HISTIDINE KINASE"/>
    <property type="match status" value="1"/>
</dbReference>
<dbReference type="EMBL" id="FMKA01000034">
    <property type="protein sequence ID" value="SCP99194.1"/>
    <property type="molecule type" value="Genomic_DNA"/>
</dbReference>
<keyword evidence="1" id="KW-0812">Transmembrane</keyword>
<feature type="transmembrane region" description="Helical" evidence="1">
    <location>
        <begin position="122"/>
        <end position="141"/>
    </location>
</feature>
<reference evidence="3 4" key="1">
    <citation type="submission" date="2016-09" db="EMBL/GenBank/DDBJ databases">
        <authorList>
            <person name="Capua I."/>
            <person name="De Benedictis P."/>
            <person name="Joannis T."/>
            <person name="Lombin L.H."/>
            <person name="Cattoli G."/>
        </authorList>
    </citation>
    <scope>NUCLEOTIDE SEQUENCE [LARGE SCALE GENOMIC DNA]</scope>
    <source>
        <strain evidence="3 4">GluBS11</strain>
    </source>
</reference>
<dbReference type="SUPFAM" id="SSF55874">
    <property type="entry name" value="ATPase domain of HSP90 chaperone/DNA topoisomerase II/histidine kinase"/>
    <property type="match status" value="1"/>
</dbReference>
<dbReference type="AlphaFoldDB" id="A0A1D3TXU3"/>
<feature type="transmembrane region" description="Helical" evidence="1">
    <location>
        <begin position="88"/>
        <end position="110"/>
    </location>
</feature>
<dbReference type="OrthoDB" id="9813149at2"/>